<dbReference type="STRING" id="133383.A0A1R0GL85"/>
<dbReference type="Proteomes" id="UP000187455">
    <property type="component" value="Unassembled WGS sequence"/>
</dbReference>
<dbReference type="InterPro" id="IPR027417">
    <property type="entry name" value="P-loop_NTPase"/>
</dbReference>
<evidence type="ECO:0000256" key="3">
    <source>
        <dbReference type="ARBA" id="ARBA00022806"/>
    </source>
</evidence>
<organism evidence="6 7">
    <name type="scientific">Smittium mucronatum</name>
    <dbReference type="NCBI Taxonomy" id="133383"/>
    <lineage>
        <taxon>Eukaryota</taxon>
        <taxon>Fungi</taxon>
        <taxon>Fungi incertae sedis</taxon>
        <taxon>Zoopagomycota</taxon>
        <taxon>Kickxellomycotina</taxon>
        <taxon>Harpellomycetes</taxon>
        <taxon>Harpellales</taxon>
        <taxon>Legeriomycetaceae</taxon>
        <taxon>Smittium</taxon>
    </lineage>
</organism>
<comment type="caution">
    <text evidence="6">The sequence shown here is derived from an EMBL/GenBank/DDBJ whole genome shotgun (WGS) entry which is preliminary data.</text>
</comment>
<evidence type="ECO:0000259" key="5">
    <source>
        <dbReference type="Pfam" id="PF13087"/>
    </source>
</evidence>
<protein>
    <submittedName>
        <fullName evidence="6">DNA polymerase alpha-associated DNA helicase A</fullName>
    </submittedName>
</protein>
<evidence type="ECO:0000256" key="2">
    <source>
        <dbReference type="ARBA" id="ARBA00022801"/>
    </source>
</evidence>
<proteinExistence type="predicted"/>
<dbReference type="EMBL" id="LSSL01007754">
    <property type="protein sequence ID" value="OLY77652.1"/>
    <property type="molecule type" value="Genomic_DNA"/>
</dbReference>
<accession>A0A1R0GL85</accession>
<feature type="domain" description="DNA2/NAM7 helicase-like C-terminal" evidence="5">
    <location>
        <begin position="7"/>
        <end position="199"/>
    </location>
</feature>
<dbReference type="AlphaFoldDB" id="A0A1R0GL85"/>
<name>A0A1R0GL85_9FUNG</name>
<dbReference type="PANTHER" id="PTHR43788:SF8">
    <property type="entry name" value="DNA-BINDING PROTEIN SMUBP-2"/>
    <property type="match status" value="1"/>
</dbReference>
<dbReference type="SUPFAM" id="SSF52540">
    <property type="entry name" value="P-loop containing nucleoside triphosphate hydrolases"/>
    <property type="match status" value="1"/>
</dbReference>
<dbReference type="GO" id="GO:0005524">
    <property type="term" value="F:ATP binding"/>
    <property type="evidence" value="ECO:0007669"/>
    <property type="project" value="UniProtKB-KW"/>
</dbReference>
<dbReference type="GO" id="GO:0016787">
    <property type="term" value="F:hydrolase activity"/>
    <property type="evidence" value="ECO:0007669"/>
    <property type="project" value="UniProtKB-KW"/>
</dbReference>
<evidence type="ECO:0000313" key="6">
    <source>
        <dbReference type="EMBL" id="OLY77652.1"/>
    </source>
</evidence>
<dbReference type="Gene3D" id="3.40.50.300">
    <property type="entry name" value="P-loop containing nucleotide triphosphate hydrolases"/>
    <property type="match status" value="1"/>
</dbReference>
<dbReference type="OrthoDB" id="6513042at2759"/>
<dbReference type="InterPro" id="IPR050534">
    <property type="entry name" value="Coronavir_polyprotein_1ab"/>
</dbReference>
<dbReference type="InterPro" id="IPR047187">
    <property type="entry name" value="SF1_C_Upf1"/>
</dbReference>
<evidence type="ECO:0000313" key="7">
    <source>
        <dbReference type="Proteomes" id="UP000187455"/>
    </source>
</evidence>
<keyword evidence="1" id="KW-0547">Nucleotide-binding</keyword>
<dbReference type="PANTHER" id="PTHR43788">
    <property type="entry name" value="DNA2/NAM7 HELICASE FAMILY MEMBER"/>
    <property type="match status" value="1"/>
</dbReference>
<dbReference type="CDD" id="cd18808">
    <property type="entry name" value="SF1_C_Upf1"/>
    <property type="match status" value="1"/>
</dbReference>
<evidence type="ECO:0000256" key="1">
    <source>
        <dbReference type="ARBA" id="ARBA00022741"/>
    </source>
</evidence>
<gene>
    <name evidence="6" type="ORF">AYI68_g8314</name>
</gene>
<evidence type="ECO:0000256" key="4">
    <source>
        <dbReference type="ARBA" id="ARBA00022840"/>
    </source>
</evidence>
<keyword evidence="7" id="KW-1185">Reference proteome</keyword>
<dbReference type="GO" id="GO:0043139">
    <property type="term" value="F:5'-3' DNA helicase activity"/>
    <property type="evidence" value="ECO:0007669"/>
    <property type="project" value="TreeGrafter"/>
</dbReference>
<dbReference type="InterPro" id="IPR041679">
    <property type="entry name" value="DNA2/NAM7-like_C"/>
</dbReference>
<sequence>MYGDIISVLLEEQYRSNKLIMGFSSKMLYDDKIRANKSNESCSLSDLEGAKTTPETISPLIYIDTRGNKKYFEDGSLKSKHPTSISIKSDTRSKFNNGEVKLVLDHLNKLTAAGIRCQDIAIISPYNKQVNTIKKKVNYTFKSVEVGSVDSFQGREKEAVIMSLVRSNHEGQVGFLNDFRRINVGMTRAKKHLCVIANSSTLSKGGSFLGKFCKYLLKYGVTRSPK</sequence>
<dbReference type="Pfam" id="PF13087">
    <property type="entry name" value="AAA_12"/>
    <property type="match status" value="1"/>
</dbReference>
<keyword evidence="4" id="KW-0067">ATP-binding</keyword>
<keyword evidence="2" id="KW-0378">Hydrolase</keyword>
<keyword evidence="3" id="KW-0347">Helicase</keyword>
<reference evidence="6 7" key="1">
    <citation type="journal article" date="2016" name="Mol. Biol. Evol.">
        <title>Genome-Wide Survey of Gut Fungi (Harpellales) Reveals the First Horizontally Transferred Ubiquitin Gene from a Mosquito Host.</title>
        <authorList>
            <person name="Wang Y."/>
            <person name="White M.M."/>
            <person name="Kvist S."/>
            <person name="Moncalvo J.M."/>
        </authorList>
    </citation>
    <scope>NUCLEOTIDE SEQUENCE [LARGE SCALE GENOMIC DNA]</scope>
    <source>
        <strain evidence="6 7">ALG-7-W6</strain>
    </source>
</reference>